<dbReference type="RefSeq" id="WP_015396505.1">
    <property type="nucleotide sequence ID" value="NC_020294.1"/>
</dbReference>
<dbReference type="HAMAP" id="MF_00267">
    <property type="entry name" value="MinC"/>
    <property type="match status" value="1"/>
</dbReference>
<evidence type="ECO:0000256" key="1">
    <source>
        <dbReference type="ARBA" id="ARBA00006291"/>
    </source>
</evidence>
<comment type="subunit">
    <text evidence="6">Interacts with MinD and FtsZ.</text>
</comment>
<dbReference type="SUPFAM" id="SSF63848">
    <property type="entry name" value="Cell-division inhibitor MinC, C-terminal domain"/>
    <property type="match status" value="1"/>
</dbReference>
<dbReference type="AlphaFoldDB" id="M1LUX8"/>
<comment type="similarity">
    <text evidence="1 6">Belongs to the MinC family.</text>
</comment>
<dbReference type="InterPro" id="IPR013033">
    <property type="entry name" value="MinC"/>
</dbReference>
<evidence type="ECO:0000259" key="8">
    <source>
        <dbReference type="Pfam" id="PF05209"/>
    </source>
</evidence>
<evidence type="ECO:0000259" key="7">
    <source>
        <dbReference type="Pfam" id="PF03775"/>
    </source>
</evidence>
<evidence type="ECO:0000256" key="6">
    <source>
        <dbReference type="HAMAP-Rule" id="MF_00267"/>
    </source>
</evidence>
<evidence type="ECO:0000256" key="3">
    <source>
        <dbReference type="ARBA" id="ARBA00023210"/>
    </source>
</evidence>
<accession>M1LUX8</accession>
<evidence type="ECO:0000256" key="5">
    <source>
        <dbReference type="ARBA" id="ARBA00025606"/>
    </source>
</evidence>
<sequence>MTRTTPSIDFKSTTINFYAPKLVLHTANKNDICFDINKHMEISSHFFKNDYIVIDAQQINEKIDWNSIIEILEKYHIKIIGVTTNINNRESAIECGLLPLDTLINKSTKKDNHIENNSIENKLPSMLIDKPLRSGQKIYANKSDLIIIGMVSQGAEIIADGNIHVYGPLRGKAMAGAQGNTEARIFTTQLDAQLLAIAGVYRIIDTNLKNDICNKPALVKLLNDKLIIDKI</sequence>
<dbReference type="Pfam" id="PF05209">
    <property type="entry name" value="MinC_N"/>
    <property type="match status" value="1"/>
</dbReference>
<proteinExistence type="inferred from homology"/>
<evidence type="ECO:0000313" key="10">
    <source>
        <dbReference type="Proteomes" id="UP000011547"/>
    </source>
</evidence>
<dbReference type="OrthoDB" id="9794530at2"/>
<feature type="domain" description="Septum formation inhibitor MinC N-terminal" evidence="8">
    <location>
        <begin position="8"/>
        <end position="77"/>
    </location>
</feature>
<dbReference type="EMBL" id="CP003803">
    <property type="protein sequence ID" value="AGF47094.1"/>
    <property type="molecule type" value="Genomic_DNA"/>
</dbReference>
<dbReference type="GO" id="GO:0000917">
    <property type="term" value="P:division septum assembly"/>
    <property type="evidence" value="ECO:0007669"/>
    <property type="project" value="UniProtKB-KW"/>
</dbReference>
<dbReference type="NCBIfam" id="TIGR01222">
    <property type="entry name" value="minC"/>
    <property type="match status" value="1"/>
</dbReference>
<comment type="function">
    <text evidence="5 6">Cell division inhibitor that blocks the formation of polar Z ring septums. Rapidly oscillates between the poles of the cell to destabilize FtsZ filaments that have formed before they mature into polar Z rings. Prevents FtsZ polymerization.</text>
</comment>
<evidence type="ECO:0000256" key="4">
    <source>
        <dbReference type="ARBA" id="ARBA00023306"/>
    </source>
</evidence>
<gene>
    <name evidence="6" type="primary">minC</name>
    <name evidence="9" type="ORF">CDSE_0844</name>
</gene>
<dbReference type="HOGENOM" id="CLU_067812_0_0_4"/>
<feature type="domain" description="Septum formation inhibitor MinC C-terminal" evidence="7">
    <location>
        <begin position="128"/>
        <end position="228"/>
    </location>
</feature>
<protein>
    <recommendedName>
        <fullName evidence="6">Probable septum site-determining protein MinC</fullName>
    </recommendedName>
</protein>
<dbReference type="GO" id="GO:0051302">
    <property type="term" value="P:regulation of cell division"/>
    <property type="evidence" value="ECO:0007669"/>
    <property type="project" value="InterPro"/>
</dbReference>
<dbReference type="PANTHER" id="PTHR34108">
    <property type="entry name" value="SEPTUM SITE-DETERMINING PROTEIN MINC"/>
    <property type="match status" value="1"/>
</dbReference>
<dbReference type="KEGG" id="kde:CDSE_0844"/>
<dbReference type="STRING" id="1208919.CDSE_0844"/>
<dbReference type="InterPro" id="IPR036145">
    <property type="entry name" value="MinC_C_sf"/>
</dbReference>
<dbReference type="GO" id="GO:0000902">
    <property type="term" value="P:cell morphogenesis"/>
    <property type="evidence" value="ECO:0007669"/>
    <property type="project" value="InterPro"/>
</dbReference>
<reference evidence="9 10" key="1">
    <citation type="journal article" date="2013" name="Genome Biol. Evol.">
        <title>Genome evolution and phylogenomic analysis of candidatus kinetoplastibacterium, the betaproteobacterial endosymbionts of strigomonas and angomonas.</title>
        <authorList>
            <person name="Alves J.M."/>
            <person name="Serrano M.G."/>
            <person name="Maia da Silva F."/>
            <person name="Voegtly L.J."/>
            <person name="Matveyev A.V."/>
            <person name="Teixeira M.M."/>
            <person name="Camargo E.P."/>
            <person name="Buck G.A."/>
        </authorList>
    </citation>
    <scope>NUCLEOTIDE SEQUENCE [LARGE SCALE GENOMIC DNA]</scope>
    <source>
        <strain evidence="9 10">TCC079E</strain>
    </source>
</reference>
<dbReference type="InterPro" id="IPR016098">
    <property type="entry name" value="CAP/MinC_C"/>
</dbReference>
<dbReference type="Proteomes" id="UP000011547">
    <property type="component" value="Chromosome"/>
</dbReference>
<dbReference type="GO" id="GO:1901891">
    <property type="term" value="P:regulation of cell septum assembly"/>
    <property type="evidence" value="ECO:0007669"/>
    <property type="project" value="InterPro"/>
</dbReference>
<dbReference type="InterPro" id="IPR007874">
    <property type="entry name" value="MinC_N"/>
</dbReference>
<evidence type="ECO:0000313" key="9">
    <source>
        <dbReference type="EMBL" id="AGF47094.1"/>
    </source>
</evidence>
<dbReference type="Pfam" id="PF03775">
    <property type="entry name" value="MinC_C"/>
    <property type="match status" value="1"/>
</dbReference>
<dbReference type="Gene3D" id="3.30.70.260">
    <property type="match status" value="1"/>
</dbReference>
<keyword evidence="2 6" id="KW-0132">Cell division</keyword>
<dbReference type="eggNOG" id="COG0850">
    <property type="taxonomic scope" value="Bacteria"/>
</dbReference>
<name>M1LUX8_9PROT</name>
<keyword evidence="10" id="KW-1185">Reference proteome</keyword>
<dbReference type="Gene3D" id="2.160.20.70">
    <property type="match status" value="1"/>
</dbReference>
<dbReference type="PATRIC" id="fig|1208919.3.peg.535"/>
<organism evidence="9 10">
    <name type="scientific">Candidatus Kinetoplastidibacterium desouzai TCC079E</name>
    <dbReference type="NCBI Taxonomy" id="1208919"/>
    <lineage>
        <taxon>Bacteria</taxon>
        <taxon>Pseudomonadati</taxon>
        <taxon>Pseudomonadota</taxon>
        <taxon>Betaproteobacteria</taxon>
        <taxon>Candidatus Kinetoplastidibacterium</taxon>
    </lineage>
</organism>
<keyword evidence="4 6" id="KW-0131">Cell cycle</keyword>
<keyword evidence="3 6" id="KW-0717">Septation</keyword>
<dbReference type="InterPro" id="IPR005526">
    <property type="entry name" value="Septum_form_inhib_MinC_C"/>
</dbReference>
<evidence type="ECO:0000256" key="2">
    <source>
        <dbReference type="ARBA" id="ARBA00022618"/>
    </source>
</evidence>
<dbReference type="PANTHER" id="PTHR34108:SF1">
    <property type="entry name" value="SEPTUM SITE-DETERMINING PROTEIN MINC"/>
    <property type="match status" value="1"/>
</dbReference>